<comment type="caution">
    <text evidence="3">The sequence shown here is derived from an EMBL/GenBank/DDBJ whole genome shotgun (WGS) entry which is preliminary data.</text>
</comment>
<accession>A0AAE3ZE56</accession>
<evidence type="ECO:0000313" key="4">
    <source>
        <dbReference type="Proteomes" id="UP001180845"/>
    </source>
</evidence>
<keyword evidence="2" id="KW-1133">Transmembrane helix</keyword>
<dbReference type="Proteomes" id="UP001180845">
    <property type="component" value="Unassembled WGS sequence"/>
</dbReference>
<protein>
    <submittedName>
        <fullName evidence="3">Uncharacterized protein</fullName>
    </submittedName>
</protein>
<feature type="region of interest" description="Disordered" evidence="1">
    <location>
        <begin position="155"/>
        <end position="198"/>
    </location>
</feature>
<keyword evidence="2" id="KW-0812">Transmembrane</keyword>
<dbReference type="RefSeq" id="WP_310273140.1">
    <property type="nucleotide sequence ID" value="NZ_JAVDXW010000001.1"/>
</dbReference>
<dbReference type="AlphaFoldDB" id="A0AAE3ZE56"/>
<keyword evidence="2" id="KW-0472">Membrane</keyword>
<feature type="region of interest" description="Disordered" evidence="1">
    <location>
        <begin position="71"/>
        <end position="123"/>
    </location>
</feature>
<dbReference type="EMBL" id="JAVDXW010000001">
    <property type="protein sequence ID" value="MDR7302003.1"/>
    <property type="molecule type" value="Genomic_DNA"/>
</dbReference>
<reference evidence="3" key="1">
    <citation type="submission" date="2023-07" db="EMBL/GenBank/DDBJ databases">
        <title>Sequencing the genomes of 1000 actinobacteria strains.</title>
        <authorList>
            <person name="Klenk H.-P."/>
        </authorList>
    </citation>
    <scope>NUCLEOTIDE SEQUENCE</scope>
    <source>
        <strain evidence="3">DSM 45977</strain>
    </source>
</reference>
<keyword evidence="4" id="KW-1185">Reference proteome</keyword>
<evidence type="ECO:0000313" key="3">
    <source>
        <dbReference type="EMBL" id="MDR7302003.1"/>
    </source>
</evidence>
<proteinExistence type="predicted"/>
<evidence type="ECO:0000256" key="2">
    <source>
        <dbReference type="SAM" id="Phobius"/>
    </source>
</evidence>
<gene>
    <name evidence="3" type="ORF">JOF55_002184</name>
</gene>
<sequence length="198" mass="21495">MDEVKAMSRAGENVGKAVGTGVRSARHSAARASKAGMEISRQAALLAEQELASRGINTEDLQERLMQRATGMSRKELAAKSKKARKDWDKKTAKSRKQLAKNTKAARKELAGRISPPEPQKGRRKWPWVLLALVGLGTAAAAVLMRRPEELPIAEAEHGRFPLHDHNGQHATNGSAEPARGDGQVSGEPTALRSDQER</sequence>
<organism evidence="3 4">
    <name type="scientific">Haloactinomyces albus</name>
    <dbReference type="NCBI Taxonomy" id="1352928"/>
    <lineage>
        <taxon>Bacteria</taxon>
        <taxon>Bacillati</taxon>
        <taxon>Actinomycetota</taxon>
        <taxon>Actinomycetes</taxon>
        <taxon>Actinopolysporales</taxon>
        <taxon>Actinopolysporaceae</taxon>
        <taxon>Haloactinomyces</taxon>
    </lineage>
</organism>
<feature type="compositionally biased region" description="Basic and acidic residues" evidence="1">
    <location>
        <begin position="155"/>
        <end position="168"/>
    </location>
</feature>
<evidence type="ECO:0000256" key="1">
    <source>
        <dbReference type="SAM" id="MobiDB-lite"/>
    </source>
</evidence>
<name>A0AAE3ZE56_9ACTN</name>
<feature type="region of interest" description="Disordered" evidence="1">
    <location>
        <begin position="1"/>
        <end position="37"/>
    </location>
</feature>
<feature type="transmembrane region" description="Helical" evidence="2">
    <location>
        <begin position="126"/>
        <end position="145"/>
    </location>
</feature>